<dbReference type="PANTHER" id="PTHR15907">
    <property type="entry name" value="DUF614 FAMILY PROTEIN-RELATED"/>
    <property type="match status" value="1"/>
</dbReference>
<dbReference type="Proteomes" id="UP000076632">
    <property type="component" value="Unassembled WGS sequence"/>
</dbReference>
<sequence>MGSHTRTYSWMETPIELQQPTFEHVDAQRRQEPSISQSSSSPETSNVAPSISPYPVEKGPGAGNFAYSIEPPLGPHPAEFAPYAEPSLPAQGLQSVDEPLAADRTPVDDLNAKRAPIIVPDAEHAPVFKSATSDAKLPPIITNFAPIYNPHSATGPNGLALETHLPGQIAHPNMQHSSHWKHQGCDCSDISVCCVGAFCPCIIYGKTQYRLSQKSARKDPTDLLGYSACNGACGLMALACGLQGLITFIQHTRIRRLYNIKGSTTGDCLCACCCIPCTLIQDEVEVRSREEGIRRWAGPASSAGGASAYVPPTKMTYPPARNP</sequence>
<dbReference type="Pfam" id="PF04749">
    <property type="entry name" value="PLAC8"/>
    <property type="match status" value="1"/>
</dbReference>
<gene>
    <name evidence="2" type="ORF">L228DRAFT_265295</name>
</gene>
<feature type="compositionally biased region" description="Polar residues" evidence="1">
    <location>
        <begin position="1"/>
        <end position="21"/>
    </location>
</feature>
<dbReference type="GeneID" id="28899813"/>
<feature type="compositionally biased region" description="Basic and acidic residues" evidence="1">
    <location>
        <begin position="23"/>
        <end position="32"/>
    </location>
</feature>
<reference evidence="2 3" key="1">
    <citation type="journal article" date="2016" name="Fungal Biol.">
        <title>The genome of Xylona heveae provides a window into fungal endophytism.</title>
        <authorList>
            <person name="Gazis R."/>
            <person name="Kuo A."/>
            <person name="Riley R."/>
            <person name="LaButti K."/>
            <person name="Lipzen A."/>
            <person name="Lin J."/>
            <person name="Amirebrahimi M."/>
            <person name="Hesse C.N."/>
            <person name="Spatafora J.W."/>
            <person name="Henrissat B."/>
            <person name="Hainaut M."/>
            <person name="Grigoriev I.V."/>
            <person name="Hibbett D.S."/>
        </authorList>
    </citation>
    <scope>NUCLEOTIDE SEQUENCE [LARGE SCALE GENOMIC DNA]</scope>
    <source>
        <strain evidence="2 3">TC161</strain>
    </source>
</reference>
<dbReference type="InParanoid" id="A0A165K3J2"/>
<dbReference type="RefSeq" id="XP_018192501.1">
    <property type="nucleotide sequence ID" value="XM_018334676.1"/>
</dbReference>
<evidence type="ECO:0000256" key="1">
    <source>
        <dbReference type="SAM" id="MobiDB-lite"/>
    </source>
</evidence>
<dbReference type="OrthoDB" id="1045822at2759"/>
<feature type="compositionally biased region" description="Low complexity" evidence="1">
    <location>
        <begin position="297"/>
        <end position="308"/>
    </location>
</feature>
<feature type="region of interest" description="Disordered" evidence="1">
    <location>
        <begin position="1"/>
        <end position="70"/>
    </location>
</feature>
<protein>
    <submittedName>
        <fullName evidence="2">PLAC8-domain-containing protein</fullName>
    </submittedName>
</protein>
<name>A0A165K3J2_XYLHT</name>
<proteinExistence type="predicted"/>
<feature type="compositionally biased region" description="Low complexity" evidence="1">
    <location>
        <begin position="33"/>
        <end position="45"/>
    </location>
</feature>
<organism evidence="2 3">
    <name type="scientific">Xylona heveae (strain CBS 132557 / TC161)</name>
    <dbReference type="NCBI Taxonomy" id="1328760"/>
    <lineage>
        <taxon>Eukaryota</taxon>
        <taxon>Fungi</taxon>
        <taxon>Dikarya</taxon>
        <taxon>Ascomycota</taxon>
        <taxon>Pezizomycotina</taxon>
        <taxon>Xylonomycetes</taxon>
        <taxon>Xylonales</taxon>
        <taxon>Xylonaceae</taxon>
        <taxon>Xylona</taxon>
    </lineage>
</organism>
<evidence type="ECO:0000313" key="3">
    <source>
        <dbReference type="Proteomes" id="UP000076632"/>
    </source>
</evidence>
<dbReference type="EMBL" id="KV407454">
    <property type="protein sequence ID" value="KZF26946.1"/>
    <property type="molecule type" value="Genomic_DNA"/>
</dbReference>
<dbReference type="NCBIfam" id="TIGR01571">
    <property type="entry name" value="A_thal_Cys_rich"/>
    <property type="match status" value="1"/>
</dbReference>
<keyword evidence="3" id="KW-1185">Reference proteome</keyword>
<dbReference type="AlphaFoldDB" id="A0A165K3J2"/>
<accession>A0A165K3J2</accession>
<dbReference type="InterPro" id="IPR006461">
    <property type="entry name" value="PLAC_motif_containing"/>
</dbReference>
<evidence type="ECO:0000313" key="2">
    <source>
        <dbReference type="EMBL" id="KZF26946.1"/>
    </source>
</evidence>
<dbReference type="STRING" id="1328760.A0A165K3J2"/>
<feature type="region of interest" description="Disordered" evidence="1">
    <location>
        <begin position="297"/>
        <end position="323"/>
    </location>
</feature>
<dbReference type="OMA" id="CQWLMAT"/>